<proteinExistence type="inferred from homology"/>
<dbReference type="Gene3D" id="3.40.50.720">
    <property type="entry name" value="NAD(P)-binding Rossmann-like Domain"/>
    <property type="match status" value="1"/>
</dbReference>
<dbReference type="InterPro" id="IPR002347">
    <property type="entry name" value="SDR_fam"/>
</dbReference>
<name>A0A0F9XD60_9ZZZZ</name>
<dbReference type="PRINTS" id="PR00080">
    <property type="entry name" value="SDRFAMILY"/>
</dbReference>
<dbReference type="PRINTS" id="PR00081">
    <property type="entry name" value="GDHRDH"/>
</dbReference>
<dbReference type="SUPFAM" id="SSF51735">
    <property type="entry name" value="NAD(P)-binding Rossmann-fold domains"/>
    <property type="match status" value="1"/>
</dbReference>
<sequence>MPRHVFITGGSRGIGRATAEAFLEEGDYVTIISPNTVMTAVRELRKKFPERIRCVEGDISDSDAVPQHMNKARAMLGPIEVLVNCAGIFTPNTELTTISSWNKVIATNLTACFLTSQEVIGHMMHARRGKIINVSSIAGLSYSKLGSEAYTVSKAGVIALTKHQAATYGPWNINVNCICPGQTQTDMLKSCYSPKSDDEEMLMKNIPMLRFARAYEQASVIVFLASEAASYINGAIINVSGGQQ</sequence>
<gene>
    <name evidence="2" type="ORF">LCGC14_0235490</name>
</gene>
<reference evidence="2" key="1">
    <citation type="journal article" date="2015" name="Nature">
        <title>Complex archaea that bridge the gap between prokaryotes and eukaryotes.</title>
        <authorList>
            <person name="Spang A."/>
            <person name="Saw J.H."/>
            <person name="Jorgensen S.L."/>
            <person name="Zaremba-Niedzwiedzka K."/>
            <person name="Martijn J."/>
            <person name="Lind A.E."/>
            <person name="van Eijk R."/>
            <person name="Schleper C."/>
            <person name="Guy L."/>
            <person name="Ettema T.J."/>
        </authorList>
    </citation>
    <scope>NUCLEOTIDE SEQUENCE</scope>
</reference>
<accession>A0A0F9XD60</accession>
<comment type="similarity">
    <text evidence="1">Belongs to the short-chain dehydrogenases/reductases (SDR) family.</text>
</comment>
<dbReference type="InterPro" id="IPR036291">
    <property type="entry name" value="NAD(P)-bd_dom_sf"/>
</dbReference>
<dbReference type="FunFam" id="3.40.50.720:FF:000084">
    <property type="entry name" value="Short-chain dehydrogenase reductase"/>
    <property type="match status" value="1"/>
</dbReference>
<dbReference type="EMBL" id="LAZR01000116">
    <property type="protein sequence ID" value="KKN89703.1"/>
    <property type="molecule type" value="Genomic_DNA"/>
</dbReference>
<dbReference type="AlphaFoldDB" id="A0A0F9XD60"/>
<dbReference type="GO" id="GO:0016616">
    <property type="term" value="F:oxidoreductase activity, acting on the CH-OH group of donors, NAD or NADP as acceptor"/>
    <property type="evidence" value="ECO:0007669"/>
    <property type="project" value="TreeGrafter"/>
</dbReference>
<organism evidence="2">
    <name type="scientific">marine sediment metagenome</name>
    <dbReference type="NCBI Taxonomy" id="412755"/>
    <lineage>
        <taxon>unclassified sequences</taxon>
        <taxon>metagenomes</taxon>
        <taxon>ecological metagenomes</taxon>
    </lineage>
</organism>
<dbReference type="PROSITE" id="PS00061">
    <property type="entry name" value="ADH_SHORT"/>
    <property type="match status" value="1"/>
</dbReference>
<dbReference type="Pfam" id="PF13561">
    <property type="entry name" value="adh_short_C2"/>
    <property type="match status" value="1"/>
</dbReference>
<dbReference type="PANTHER" id="PTHR42760">
    <property type="entry name" value="SHORT-CHAIN DEHYDROGENASES/REDUCTASES FAMILY MEMBER"/>
    <property type="match status" value="1"/>
</dbReference>
<dbReference type="InterPro" id="IPR020904">
    <property type="entry name" value="Sc_DH/Rdtase_CS"/>
</dbReference>
<comment type="caution">
    <text evidence="2">The sequence shown here is derived from an EMBL/GenBank/DDBJ whole genome shotgun (WGS) entry which is preliminary data.</text>
</comment>
<evidence type="ECO:0000256" key="1">
    <source>
        <dbReference type="ARBA" id="ARBA00006484"/>
    </source>
</evidence>
<evidence type="ECO:0000313" key="2">
    <source>
        <dbReference type="EMBL" id="KKN89703.1"/>
    </source>
</evidence>
<protein>
    <submittedName>
        <fullName evidence="2">Uncharacterized protein</fullName>
    </submittedName>
</protein>